<feature type="domain" description="CN hydrolase" evidence="3">
    <location>
        <begin position="29"/>
        <end position="264"/>
    </location>
</feature>
<dbReference type="STRING" id="1793.AWC04_14225"/>
<dbReference type="CDD" id="cd07576">
    <property type="entry name" value="R-amidase_like"/>
    <property type="match status" value="1"/>
</dbReference>
<dbReference type="InterPro" id="IPR044083">
    <property type="entry name" value="RamA-like"/>
</dbReference>
<comment type="caution">
    <text evidence="4">The sequence shown here is derived from an EMBL/GenBank/DDBJ whole genome shotgun (WGS) entry which is preliminary data.</text>
</comment>
<evidence type="ECO:0000256" key="2">
    <source>
        <dbReference type="SAM" id="MobiDB-lite"/>
    </source>
</evidence>
<evidence type="ECO:0000259" key="3">
    <source>
        <dbReference type="PROSITE" id="PS50263"/>
    </source>
</evidence>
<dbReference type="Pfam" id="PF00795">
    <property type="entry name" value="CN_hydrolase"/>
    <property type="match status" value="1"/>
</dbReference>
<dbReference type="EMBL" id="LQOJ01000047">
    <property type="protein sequence ID" value="ORV01140.1"/>
    <property type="molecule type" value="Genomic_DNA"/>
</dbReference>
<dbReference type="PANTHER" id="PTHR23088">
    <property type="entry name" value="NITRILASE-RELATED"/>
    <property type="match status" value="1"/>
</dbReference>
<dbReference type="PROSITE" id="PS50263">
    <property type="entry name" value="CN_HYDROLASE"/>
    <property type="match status" value="1"/>
</dbReference>
<dbReference type="Gene3D" id="3.60.110.10">
    <property type="entry name" value="Carbon-nitrogen hydrolase"/>
    <property type="match status" value="1"/>
</dbReference>
<reference evidence="4 5" key="1">
    <citation type="submission" date="2016-01" db="EMBL/GenBank/DDBJ databases">
        <title>The new phylogeny of the genus Mycobacterium.</title>
        <authorList>
            <person name="Tarcisio F."/>
            <person name="Conor M."/>
            <person name="Antonella G."/>
            <person name="Elisabetta G."/>
            <person name="Giulia F.S."/>
            <person name="Sara T."/>
            <person name="Anna F."/>
            <person name="Clotilde B."/>
            <person name="Roberto B."/>
            <person name="Veronica D.S."/>
            <person name="Fabio R."/>
            <person name="Monica P."/>
            <person name="Olivier J."/>
            <person name="Enrico T."/>
            <person name="Nicola S."/>
        </authorList>
    </citation>
    <scope>NUCLEOTIDE SEQUENCE [LARGE SCALE GENOMIC DNA]</scope>
    <source>
        <strain evidence="4 5">DSM 44179</strain>
    </source>
</reference>
<dbReference type="InterPro" id="IPR003010">
    <property type="entry name" value="C-N_Hydrolase"/>
</dbReference>
<accession>A0A1X1R8B8</accession>
<name>A0A1X1R8B8_MYCFA</name>
<evidence type="ECO:0000313" key="4">
    <source>
        <dbReference type="EMBL" id="ORV01140.1"/>
    </source>
</evidence>
<dbReference type="PANTHER" id="PTHR23088:SF27">
    <property type="entry name" value="DEAMINATED GLUTATHIONE AMIDASE"/>
    <property type="match status" value="1"/>
</dbReference>
<keyword evidence="5" id="KW-1185">Reference proteome</keyword>
<dbReference type="GO" id="GO:0016787">
    <property type="term" value="F:hydrolase activity"/>
    <property type="evidence" value="ECO:0007669"/>
    <property type="project" value="InterPro"/>
</dbReference>
<proteinExistence type="inferred from homology"/>
<dbReference type="SUPFAM" id="SSF56317">
    <property type="entry name" value="Carbon-nitrogen hydrolase"/>
    <property type="match status" value="1"/>
</dbReference>
<evidence type="ECO:0000256" key="1">
    <source>
        <dbReference type="ARBA" id="ARBA00010613"/>
    </source>
</evidence>
<sequence>MCWDDGMVDPAPTDTGRAPADEPAARPAVRIAVAQRVPPRYGDPPALRRLATAATDANGADLLLVPELYPAGFRLDTDELAELAESRESFAAHLGAVARTHRIAIVAGYPERGPDDTVYSSAIFVDADGTELAHYRKLHLFGDETAAFGRGHQVPPVCRWRGWGVGLALCYDIEFPELARLLADRGADLICVPAGNMVGYSEVPEVLVPARACENQVFVAYANYCNSDDEFDYDGHSVVASPYGSLLAEAGQDEPQVLMVDLDPGLQAAARAHNTHRNDRRHDVYRGPDPTIG</sequence>
<dbReference type="Proteomes" id="UP000193484">
    <property type="component" value="Unassembled WGS sequence"/>
</dbReference>
<feature type="region of interest" description="Disordered" evidence="2">
    <location>
        <begin position="273"/>
        <end position="293"/>
    </location>
</feature>
<protein>
    <recommendedName>
        <fullName evidence="3">CN hydrolase domain-containing protein</fullName>
    </recommendedName>
</protein>
<organism evidence="4 5">
    <name type="scientific">Mycolicibacterium fallax</name>
    <name type="common">Mycobacterium fallax</name>
    <dbReference type="NCBI Taxonomy" id="1793"/>
    <lineage>
        <taxon>Bacteria</taxon>
        <taxon>Bacillati</taxon>
        <taxon>Actinomycetota</taxon>
        <taxon>Actinomycetes</taxon>
        <taxon>Mycobacteriales</taxon>
        <taxon>Mycobacteriaceae</taxon>
        <taxon>Mycolicibacterium</taxon>
    </lineage>
</organism>
<gene>
    <name evidence="4" type="ORF">AWC04_14225</name>
</gene>
<evidence type="ECO:0000313" key="5">
    <source>
        <dbReference type="Proteomes" id="UP000193484"/>
    </source>
</evidence>
<feature type="region of interest" description="Disordered" evidence="2">
    <location>
        <begin position="1"/>
        <end position="25"/>
    </location>
</feature>
<dbReference type="AlphaFoldDB" id="A0A1X1R8B8"/>
<feature type="compositionally biased region" description="Basic and acidic residues" evidence="2">
    <location>
        <begin position="276"/>
        <end position="286"/>
    </location>
</feature>
<comment type="similarity">
    <text evidence="1">Belongs to the carbon-nitrogen hydrolase superfamily. NIT1/NIT2 family.</text>
</comment>
<dbReference type="InterPro" id="IPR036526">
    <property type="entry name" value="C-N_Hydrolase_sf"/>
</dbReference>